<accession>A0A2M6W5Y7</accession>
<keyword evidence="7 12" id="KW-0418">Kinase</keyword>
<gene>
    <name evidence="12" type="ORF">COU29_02905</name>
</gene>
<dbReference type="SUPFAM" id="SSF53633">
    <property type="entry name" value="Carbamate kinase-like"/>
    <property type="match status" value="1"/>
</dbReference>
<evidence type="ECO:0000256" key="5">
    <source>
        <dbReference type="ARBA" id="ARBA00022679"/>
    </source>
</evidence>
<dbReference type="Pfam" id="PF00696">
    <property type="entry name" value="AA_kinase"/>
    <property type="match status" value="1"/>
</dbReference>
<keyword evidence="9" id="KW-0665">Pyrimidine biosynthesis</keyword>
<organism evidence="12 13">
    <name type="scientific">Candidatus Magasanikbacteria bacterium CG10_big_fil_rev_8_21_14_0_10_36_32</name>
    <dbReference type="NCBI Taxonomy" id="1974646"/>
    <lineage>
        <taxon>Bacteria</taxon>
        <taxon>Candidatus Magasanikiibacteriota</taxon>
    </lineage>
</organism>
<dbReference type="EC" id="2.7.4.22" evidence="3"/>
<feature type="domain" description="Aspartate/glutamate/uridylate kinase" evidence="11">
    <location>
        <begin position="7"/>
        <end position="205"/>
    </location>
</feature>
<comment type="caution">
    <text evidence="12">The sequence shown here is derived from an EMBL/GenBank/DDBJ whole genome shotgun (WGS) entry which is preliminary data.</text>
</comment>
<evidence type="ECO:0000259" key="11">
    <source>
        <dbReference type="Pfam" id="PF00696"/>
    </source>
</evidence>
<evidence type="ECO:0000256" key="7">
    <source>
        <dbReference type="ARBA" id="ARBA00022777"/>
    </source>
</evidence>
<dbReference type="GO" id="GO:0033862">
    <property type="term" value="F:UMP kinase activity"/>
    <property type="evidence" value="ECO:0007669"/>
    <property type="project" value="UniProtKB-EC"/>
</dbReference>
<evidence type="ECO:0000256" key="8">
    <source>
        <dbReference type="ARBA" id="ARBA00022840"/>
    </source>
</evidence>
<evidence type="ECO:0000256" key="4">
    <source>
        <dbReference type="ARBA" id="ARBA00022490"/>
    </source>
</evidence>
<evidence type="ECO:0000256" key="2">
    <source>
        <dbReference type="ARBA" id="ARBA00007614"/>
    </source>
</evidence>
<dbReference type="InterPro" id="IPR011818">
    <property type="entry name" value="Uridylate_kinase_arch/spir"/>
</dbReference>
<dbReference type="Gene3D" id="3.40.1160.10">
    <property type="entry name" value="Acetylglutamate kinase-like"/>
    <property type="match status" value="1"/>
</dbReference>
<reference evidence="13" key="1">
    <citation type="submission" date="2017-09" db="EMBL/GenBank/DDBJ databases">
        <title>Depth-based differentiation of microbial function through sediment-hosted aquifers and enrichment of novel symbionts in the deep terrestrial subsurface.</title>
        <authorList>
            <person name="Probst A.J."/>
            <person name="Ladd B."/>
            <person name="Jarett J.K."/>
            <person name="Geller-Mcgrath D.E."/>
            <person name="Sieber C.M.K."/>
            <person name="Emerson J.B."/>
            <person name="Anantharaman K."/>
            <person name="Thomas B.C."/>
            <person name="Malmstrom R."/>
            <person name="Stieglmeier M."/>
            <person name="Klingl A."/>
            <person name="Woyke T."/>
            <person name="Ryan C.M."/>
            <person name="Banfield J.F."/>
        </authorList>
    </citation>
    <scope>NUCLEOTIDE SEQUENCE [LARGE SCALE GENOMIC DNA]</scope>
</reference>
<dbReference type="Proteomes" id="UP000231426">
    <property type="component" value="Unassembled WGS sequence"/>
</dbReference>
<keyword evidence="8" id="KW-0067">ATP-binding</keyword>
<sequence length="230" mass="25106">MAQKNRMVIMSLGGSMIIPADGFNVSFLKSFRKMIMDRVKKGDKFILVVGGGGTCRAYQKAIKEAIGLSSTNLDWLGIYVTHLNAKFTRFLLSDIAHPEVITNPTRKIKTSKPVIIAGGWKPGCSTDKDAVLLAKVYGAKEVINVSNIDYVYTADPRKDSKAKPLPHLTWPEMRKIVGNKWNPGANVPFDPSAAKEAQKLGLKVSFVKGTNMVELKKAIGGLTTKGTVIE</sequence>
<evidence type="ECO:0000256" key="9">
    <source>
        <dbReference type="ARBA" id="ARBA00022975"/>
    </source>
</evidence>
<dbReference type="InterPro" id="IPR036393">
    <property type="entry name" value="AceGlu_kinase-like_sf"/>
</dbReference>
<evidence type="ECO:0000313" key="12">
    <source>
        <dbReference type="EMBL" id="PIT88196.1"/>
    </source>
</evidence>
<name>A0A2M6W5Y7_9BACT</name>
<dbReference type="NCBIfam" id="TIGR02076">
    <property type="entry name" value="pyrH_arch"/>
    <property type="match status" value="1"/>
</dbReference>
<dbReference type="InterPro" id="IPR001048">
    <property type="entry name" value="Asp/Glu/Uridylate_kinase"/>
</dbReference>
<proteinExistence type="inferred from homology"/>
<evidence type="ECO:0000256" key="6">
    <source>
        <dbReference type="ARBA" id="ARBA00022741"/>
    </source>
</evidence>
<dbReference type="AlphaFoldDB" id="A0A2M6W5Y7"/>
<protein>
    <recommendedName>
        <fullName evidence="3">UMP kinase</fullName>
        <ecNumber evidence="3">2.7.4.22</ecNumber>
    </recommendedName>
    <alternativeName>
        <fullName evidence="10">Uridine monophosphate kinase</fullName>
    </alternativeName>
</protein>
<keyword evidence="4" id="KW-0963">Cytoplasm</keyword>
<dbReference type="GO" id="GO:0005524">
    <property type="term" value="F:ATP binding"/>
    <property type="evidence" value="ECO:0007669"/>
    <property type="project" value="UniProtKB-KW"/>
</dbReference>
<dbReference type="PANTHER" id="PTHR42833:SF4">
    <property type="entry name" value="URIDYLATE KINASE PUMPKIN, CHLOROPLASTIC"/>
    <property type="match status" value="1"/>
</dbReference>
<comment type="pathway">
    <text evidence="1">Pyrimidine metabolism; CTP biosynthesis via de novo pathway; UDP from UMP (UMPK route): step 1/1.</text>
</comment>
<dbReference type="GO" id="GO:0006225">
    <property type="term" value="P:UDP biosynthetic process"/>
    <property type="evidence" value="ECO:0007669"/>
    <property type="project" value="TreeGrafter"/>
</dbReference>
<keyword evidence="6" id="KW-0547">Nucleotide-binding</keyword>
<keyword evidence="5" id="KW-0808">Transferase</keyword>
<evidence type="ECO:0000256" key="1">
    <source>
        <dbReference type="ARBA" id="ARBA00004791"/>
    </source>
</evidence>
<dbReference type="EMBL" id="PFBV01000004">
    <property type="protein sequence ID" value="PIT88196.1"/>
    <property type="molecule type" value="Genomic_DNA"/>
</dbReference>
<evidence type="ECO:0000313" key="13">
    <source>
        <dbReference type="Proteomes" id="UP000231426"/>
    </source>
</evidence>
<dbReference type="PANTHER" id="PTHR42833">
    <property type="entry name" value="URIDYLATE KINASE"/>
    <property type="match status" value="1"/>
</dbReference>
<evidence type="ECO:0000256" key="10">
    <source>
        <dbReference type="ARBA" id="ARBA00032092"/>
    </source>
</evidence>
<evidence type="ECO:0000256" key="3">
    <source>
        <dbReference type="ARBA" id="ARBA00012899"/>
    </source>
</evidence>
<comment type="similarity">
    <text evidence="2">Belongs to the UMP kinase family.</text>
</comment>